<name>A0A8S2I5A4_9BILA</name>
<dbReference type="PROSITE" id="PS00162">
    <property type="entry name" value="ALPHA_CA_1"/>
    <property type="match status" value="1"/>
</dbReference>
<feature type="compositionally biased region" description="Polar residues" evidence="11">
    <location>
        <begin position="749"/>
        <end position="766"/>
    </location>
</feature>
<gene>
    <name evidence="13" type="ORF">OVA965_LOCUS10614</name>
    <name evidence="14" type="ORF">TMI583_LOCUS10611</name>
</gene>
<dbReference type="PROSITE" id="PS51144">
    <property type="entry name" value="ALPHA_CA_2"/>
    <property type="match status" value="1"/>
</dbReference>
<dbReference type="Proteomes" id="UP000677228">
    <property type="component" value="Unassembled WGS sequence"/>
</dbReference>
<feature type="compositionally biased region" description="Polar residues" evidence="11">
    <location>
        <begin position="70"/>
        <end position="84"/>
    </location>
</feature>
<dbReference type="PANTHER" id="PTHR18952">
    <property type="entry name" value="CARBONIC ANHYDRASE"/>
    <property type="match status" value="1"/>
</dbReference>
<dbReference type="InterPro" id="IPR023561">
    <property type="entry name" value="Carbonic_anhydrase_a-class"/>
</dbReference>
<comment type="catalytic activity">
    <reaction evidence="9 10">
        <text>hydrogencarbonate + H(+) = CO2 + H2O</text>
        <dbReference type="Rhea" id="RHEA:10748"/>
        <dbReference type="ChEBI" id="CHEBI:15377"/>
        <dbReference type="ChEBI" id="CHEBI:15378"/>
        <dbReference type="ChEBI" id="CHEBI:16526"/>
        <dbReference type="ChEBI" id="CHEBI:17544"/>
        <dbReference type="EC" id="4.2.1.1"/>
    </reaction>
</comment>
<feature type="region of interest" description="Disordered" evidence="11">
    <location>
        <begin position="653"/>
        <end position="674"/>
    </location>
</feature>
<keyword evidence="7 10" id="KW-0862">Zinc</keyword>
<dbReference type="GO" id="GO:0008270">
    <property type="term" value="F:zinc ion binding"/>
    <property type="evidence" value="ECO:0007669"/>
    <property type="project" value="UniProtKB-UniRule"/>
</dbReference>
<evidence type="ECO:0000259" key="12">
    <source>
        <dbReference type="PROSITE" id="PS51144"/>
    </source>
</evidence>
<feature type="compositionally biased region" description="Pro residues" evidence="11">
    <location>
        <begin position="663"/>
        <end position="673"/>
    </location>
</feature>
<keyword evidence="8 10" id="KW-0456">Lyase</keyword>
<keyword evidence="5" id="KW-0272">Extracellular matrix</keyword>
<accession>A0A8S2I5A4</accession>
<dbReference type="InterPro" id="IPR036398">
    <property type="entry name" value="CA_dom_sf"/>
</dbReference>
<feature type="compositionally biased region" description="Polar residues" evidence="11">
    <location>
        <begin position="1030"/>
        <end position="1047"/>
    </location>
</feature>
<dbReference type="PANTHER" id="PTHR18952:SF141">
    <property type="entry name" value="CARBONIC ANHYDRASE"/>
    <property type="match status" value="1"/>
</dbReference>
<sequence>MNDNPSYTLPPYLLTSVIVDMGDIEIQIQRSTKMTNDMKTRENDYKDLNRYEYDDKRHSNEDNGYRQHQFDQNMSNEQRNQGQVQKYEKTPEGKSNVPEWGYSFANGPNAWSKLFPQLQNKKYQSPIRIYTDQTVFDSELQKRPFVFDYEEDCCQILENNGHSFQVSGKGNSRVIGGPVRDEYRFLQFHMHWGPNELEGSEHVVDGSRYPAELHIVNWNTTKYSTPQAAATSENFDGLMVFGILIRASSEDNPVMEKLFQLLAKVPHKGDKTNIDSVLAIDSLLPKDTYSYYTYDGSLTTPMCNESVKWVVFKEKVSLSRRQLDQLRHLKHCSKNDVHGHSNIHLNYRPVMPLNEEISLEESLDNMALAEFDFPPAPPIEEENELNSKLNNLTITVHDPYDNNSNLTQRFPSPPLPPPPAINSLSKGISTSYNSKTLAPIKIRPNEYNKRSTHRKRHRTSSSHYINNHKNITSNGSLYVNLIANNNVSNLVGNIDVAYATLMNVSSNNVSKSFDNTPLLGQNSFEHATYQELEHCIIKNENFSNTMVEQLKNSSSSSMIPIRSSIDQGLSIIHSSKSLYQNITDAKNGEQPRHKKTSIVPLYENNINACSRNYANVVFLKQSNDVSCISTTGIHEQTPRLQNEANPDEIHQPLFNQGKRKKPPPPPPPPPPSLLEPIIISTQCNKALYVNLSPFIDNIEAPSIPTRKPRAPRIETMIKQNSNEERCSMSTNELYPLVNVAEKGKKESVSDNLPQNSTTHTPMSTLSGNKDLNSMDDLAENNSTQQELCTELFRRFEEQVKETDENMAPNYADKSVLYRTKLKNSPVNSQRGDKSMNTIINPTVCLTDGPCRLPLHSRRRNQNIVNRRRRMQGMRGNILKAAGKRHPKLSIRGDKSSIRHRNTLRGTINLSHAQLSQNMTSSIGTCRQSTLQQRLAQSKRRAQRMCQMKSNQSQDNTETLDLDVDHTYNEIKHFAIQNFDDSRPSSNMNSRSLGVLGRAMQFNGALRDRVFSWYRSIGNEDEQTEIDNNSKENTISQQTNTNENQSLSIPLIRKFKQSRSRSTENGDPTCTENLDDEEIYTHDHFILRRRPHGSTSTVSVDLQDENESIRRPSTQLQRQGTKTKETSSIAQKPKSFQFQNVLSRSHQLLSNQRSNIALSKISSLSSKSYGNIRHRKQARSSHLQLTLDKKDVDFIHGILNKTKEHNQAWNRVRALKEAYIRASTKTKTLSKKQKSKLVQNSVTTKVKCELEKYDELPSAHNNANNSCYNSEDNIDNYEFDEEEEEETRWIKSHRGSMPVISSTVNNIKPKLINFVSFLKRKAEINIKNLQKNFTEIKHRMHQEHRHRLELQLQKGYRSQDIIYPSGHYPLERIATLGGGETEETNCEDNVSVKDKHLSSRVRNHRIKQDHLRMNTKHDSTAIIRKSSNISNQRPMTSMKNVSGSPRHCVKRTNSHHISSRMIDQQVRSAANNDLDPSDSSVVHAPVATHLKRHTSSIAVQNRPTKNHVIVRRSSVRQSSREHKPTSSTTTTVQTKADNDHKYRLMNHDTSNNSGNTRRKRHSTKLTDMQTS</sequence>
<dbReference type="EC" id="4.2.1.1" evidence="4 10"/>
<dbReference type="SUPFAM" id="SSF51069">
    <property type="entry name" value="Carbonic anhydrase"/>
    <property type="match status" value="1"/>
</dbReference>
<dbReference type="EMBL" id="CAJNOK010003954">
    <property type="protein sequence ID" value="CAF0920906.1"/>
    <property type="molecule type" value="Genomic_DNA"/>
</dbReference>
<feature type="compositionally biased region" description="Basic and acidic residues" evidence="11">
    <location>
        <begin position="1535"/>
        <end position="1545"/>
    </location>
</feature>
<dbReference type="InterPro" id="IPR001148">
    <property type="entry name" value="CA_dom"/>
</dbReference>
<evidence type="ECO:0000256" key="4">
    <source>
        <dbReference type="ARBA" id="ARBA00012925"/>
    </source>
</evidence>
<dbReference type="Proteomes" id="UP000682733">
    <property type="component" value="Unassembled WGS sequence"/>
</dbReference>
<comment type="function">
    <text evidence="10">Reversible hydration of carbon dioxide.</text>
</comment>
<comment type="cofactor">
    <cofactor evidence="1 10">
        <name>Zn(2+)</name>
        <dbReference type="ChEBI" id="CHEBI:29105"/>
    </cofactor>
</comment>
<keyword evidence="5" id="KW-0964">Secreted</keyword>
<evidence type="ECO:0000256" key="6">
    <source>
        <dbReference type="ARBA" id="ARBA00022723"/>
    </source>
</evidence>
<feature type="region of interest" description="Disordered" evidence="11">
    <location>
        <begin position="744"/>
        <end position="766"/>
    </location>
</feature>
<evidence type="ECO:0000256" key="10">
    <source>
        <dbReference type="RuleBase" id="RU367011"/>
    </source>
</evidence>
<proteinExistence type="inferred from homology"/>
<evidence type="ECO:0000256" key="8">
    <source>
        <dbReference type="ARBA" id="ARBA00023239"/>
    </source>
</evidence>
<feature type="compositionally biased region" description="Basic and acidic residues" evidence="11">
    <location>
        <begin position="36"/>
        <end position="69"/>
    </location>
</feature>
<comment type="subcellular location">
    <subcellularLocation>
        <location evidence="2">Secreted</location>
        <location evidence="2">Extracellular space</location>
        <location evidence="2">Extracellular matrix</location>
    </subcellularLocation>
</comment>
<evidence type="ECO:0000313" key="15">
    <source>
        <dbReference type="Proteomes" id="UP000682733"/>
    </source>
</evidence>
<evidence type="ECO:0000256" key="11">
    <source>
        <dbReference type="SAM" id="MobiDB-lite"/>
    </source>
</evidence>
<evidence type="ECO:0000256" key="1">
    <source>
        <dbReference type="ARBA" id="ARBA00001947"/>
    </source>
</evidence>
<feature type="region of interest" description="Disordered" evidence="11">
    <location>
        <begin position="448"/>
        <end position="467"/>
    </location>
</feature>
<dbReference type="InterPro" id="IPR018338">
    <property type="entry name" value="Carbonic_anhydrase_a-class_CS"/>
</dbReference>
<dbReference type="SMART" id="SM01057">
    <property type="entry name" value="Carb_anhydrase"/>
    <property type="match status" value="1"/>
</dbReference>
<feature type="compositionally biased region" description="Basic residues" evidence="11">
    <location>
        <begin position="450"/>
        <end position="460"/>
    </location>
</feature>
<dbReference type="Gene3D" id="3.10.200.10">
    <property type="entry name" value="Alpha carbonic anhydrase"/>
    <property type="match status" value="1"/>
</dbReference>
<organism evidence="14 15">
    <name type="scientific">Didymodactylos carnosus</name>
    <dbReference type="NCBI Taxonomy" id="1234261"/>
    <lineage>
        <taxon>Eukaryota</taxon>
        <taxon>Metazoa</taxon>
        <taxon>Spiralia</taxon>
        <taxon>Gnathifera</taxon>
        <taxon>Rotifera</taxon>
        <taxon>Eurotatoria</taxon>
        <taxon>Bdelloidea</taxon>
        <taxon>Philodinida</taxon>
        <taxon>Philodinidae</taxon>
        <taxon>Didymodactylos</taxon>
    </lineage>
</organism>
<feature type="region of interest" description="Disordered" evidence="11">
    <location>
        <begin position="1023"/>
        <end position="1047"/>
    </location>
</feature>
<evidence type="ECO:0000313" key="14">
    <source>
        <dbReference type="EMBL" id="CAF3698340.1"/>
    </source>
</evidence>
<comment type="caution">
    <text evidence="14">The sequence shown here is derived from an EMBL/GenBank/DDBJ whole genome shotgun (WGS) entry which is preliminary data.</text>
</comment>
<feature type="compositionally biased region" description="Polar residues" evidence="11">
    <location>
        <begin position="1062"/>
        <end position="1071"/>
    </location>
</feature>
<keyword evidence="6 10" id="KW-0479">Metal-binding</keyword>
<feature type="region of interest" description="Disordered" evidence="11">
    <location>
        <begin position="35"/>
        <end position="95"/>
    </location>
</feature>
<dbReference type="GO" id="GO:0005737">
    <property type="term" value="C:cytoplasm"/>
    <property type="evidence" value="ECO:0007669"/>
    <property type="project" value="TreeGrafter"/>
</dbReference>
<dbReference type="Pfam" id="PF00194">
    <property type="entry name" value="Carb_anhydrase"/>
    <property type="match status" value="1"/>
</dbReference>
<feature type="compositionally biased region" description="Polar residues" evidence="11">
    <location>
        <begin position="1110"/>
        <end position="1130"/>
    </location>
</feature>
<evidence type="ECO:0000256" key="9">
    <source>
        <dbReference type="ARBA" id="ARBA00048348"/>
    </source>
</evidence>
<reference evidence="14" key="1">
    <citation type="submission" date="2021-02" db="EMBL/GenBank/DDBJ databases">
        <authorList>
            <person name="Nowell W R."/>
        </authorList>
    </citation>
    <scope>NUCLEOTIDE SEQUENCE</scope>
</reference>
<feature type="domain" description="Alpha-carbonic anhydrase" evidence="12">
    <location>
        <begin position="98"/>
        <end position="362"/>
    </location>
</feature>
<evidence type="ECO:0000313" key="13">
    <source>
        <dbReference type="EMBL" id="CAF0920906.1"/>
    </source>
</evidence>
<feature type="region of interest" description="Disordered" evidence="11">
    <location>
        <begin position="1512"/>
        <end position="1570"/>
    </location>
</feature>
<evidence type="ECO:0000256" key="7">
    <source>
        <dbReference type="ARBA" id="ARBA00022833"/>
    </source>
</evidence>
<feature type="region of interest" description="Disordered" evidence="11">
    <location>
        <begin position="1054"/>
        <end position="1073"/>
    </location>
</feature>
<comment type="similarity">
    <text evidence="3 10">Belongs to the alpha-carbonic anhydrase family.</text>
</comment>
<evidence type="ECO:0000256" key="3">
    <source>
        <dbReference type="ARBA" id="ARBA00010718"/>
    </source>
</evidence>
<dbReference type="CDD" id="cd00326">
    <property type="entry name" value="alpha_CA"/>
    <property type="match status" value="1"/>
</dbReference>
<feature type="region of interest" description="Disordered" evidence="11">
    <location>
        <begin position="1091"/>
        <end position="1130"/>
    </location>
</feature>
<protein>
    <recommendedName>
        <fullName evidence="4 10">Carbonic anhydrase</fullName>
        <ecNumber evidence="4 10">4.2.1.1</ecNumber>
    </recommendedName>
</protein>
<dbReference type="GO" id="GO:0004089">
    <property type="term" value="F:carbonate dehydratase activity"/>
    <property type="evidence" value="ECO:0007669"/>
    <property type="project" value="UniProtKB-UniRule"/>
</dbReference>
<evidence type="ECO:0000256" key="2">
    <source>
        <dbReference type="ARBA" id="ARBA00004498"/>
    </source>
</evidence>
<evidence type="ECO:0000256" key="5">
    <source>
        <dbReference type="ARBA" id="ARBA00022530"/>
    </source>
</evidence>
<dbReference type="EMBL" id="CAJOBA010003956">
    <property type="protein sequence ID" value="CAF3698340.1"/>
    <property type="molecule type" value="Genomic_DNA"/>
</dbReference>